<reference evidence="6" key="1">
    <citation type="journal article" date="2023" name="Commun. Biol.">
        <title>Genome analysis of Parmales, the sister group of diatoms, reveals the evolutionary specialization of diatoms from phago-mixotrophs to photoautotrophs.</title>
        <authorList>
            <person name="Ban H."/>
            <person name="Sato S."/>
            <person name="Yoshikawa S."/>
            <person name="Yamada K."/>
            <person name="Nakamura Y."/>
            <person name="Ichinomiya M."/>
            <person name="Sato N."/>
            <person name="Blanc-Mathieu R."/>
            <person name="Endo H."/>
            <person name="Kuwata A."/>
            <person name="Ogata H."/>
        </authorList>
    </citation>
    <scope>NUCLEOTIDE SEQUENCE [LARGE SCALE GENOMIC DNA]</scope>
    <source>
        <strain evidence="6">NIES 3701</strain>
    </source>
</reference>
<evidence type="ECO:0000256" key="2">
    <source>
        <dbReference type="RuleBase" id="RU003651"/>
    </source>
</evidence>
<evidence type="ECO:0000256" key="3">
    <source>
        <dbReference type="SAM" id="MobiDB-lite"/>
    </source>
</evidence>
<dbReference type="OrthoDB" id="10251412at2759"/>
<dbReference type="PROSITE" id="PS00674">
    <property type="entry name" value="AAA"/>
    <property type="match status" value="1"/>
</dbReference>
<dbReference type="GO" id="GO:0005524">
    <property type="term" value="F:ATP binding"/>
    <property type="evidence" value="ECO:0007669"/>
    <property type="project" value="UniProtKB-KW"/>
</dbReference>
<feature type="compositionally biased region" description="Polar residues" evidence="3">
    <location>
        <begin position="442"/>
        <end position="454"/>
    </location>
</feature>
<evidence type="ECO:0000313" key="6">
    <source>
        <dbReference type="Proteomes" id="UP001165085"/>
    </source>
</evidence>
<evidence type="ECO:0000313" key="5">
    <source>
        <dbReference type="EMBL" id="GMH56707.1"/>
    </source>
</evidence>
<comment type="similarity">
    <text evidence="1">Belongs to the AAA ATPase family. BCS1 subfamily.</text>
</comment>
<evidence type="ECO:0000256" key="1">
    <source>
        <dbReference type="ARBA" id="ARBA00007448"/>
    </source>
</evidence>
<dbReference type="AlphaFoldDB" id="A0A9W6ZSS7"/>
<dbReference type="Proteomes" id="UP001165085">
    <property type="component" value="Unassembled WGS sequence"/>
</dbReference>
<gene>
    <name evidence="5" type="ORF">TrST_g10877</name>
</gene>
<dbReference type="InterPro" id="IPR027417">
    <property type="entry name" value="P-loop_NTPase"/>
</dbReference>
<name>A0A9W6ZSS7_9STRA</name>
<sequence length="630" mass="70199">MDHHAASFSMINNLRTGNPAVDMAIAMIIPSLIASVFAFANSHIKPFLTQVVNGFFGKDNSSVVIRRIEFEQSSNYYSSKMEGRDKRNNILQKALTMYIGEHCGAVKFKNANISLLAAKEKGSFDNNSWQMQYGSTAEQLKAYTVTTVPPKDEWVEVSEGVKFREAVNTEEEGEENNKVNKKTTLFMFSSDEKNGGDLIDNYIKTAFEWYTDEVGKSVDLARYMYMPIHKETAMSSDESSSNNDAKQFKRYKLSDRKTFDSLFFPEKDGLMHLFDNFLQKKEKYAIPGYPDKLGLLLFGPPGTGKTSLIKAMASYTKRSIINISLSKIKTNQELMDIFFDQKFSVKDEELPVKMSFSDVIFVMEDVDAASKIVHKRTKGKKNKPKSTVVTTTKQITTGDDDGLPGTLPPTPVAIKAGEGDAAAPPPVLVREVSTKVVEQTSKVVRTTTESSQVNDGVPGDSDEEEDDEENAMFKAIASALGGGDSEDGDKDAIVGPKNVFGNKDKLDLAGLLNVLDGVVDTPDRIVIMTTNHPEKLDAALIRPGRIDKKIFLGYLTYESAIKMVYHYFGIEEGEIKKEHCDLIREVFKEHKKITPAVFEQYCSEHDDIADFAANASKFFTETTTDKKKVC</sequence>
<dbReference type="SMART" id="SM00382">
    <property type="entry name" value="AAA"/>
    <property type="match status" value="1"/>
</dbReference>
<dbReference type="Pfam" id="PF00004">
    <property type="entry name" value="AAA"/>
    <property type="match status" value="2"/>
</dbReference>
<keyword evidence="2" id="KW-0547">Nucleotide-binding</keyword>
<feature type="domain" description="AAA+ ATPase" evidence="4">
    <location>
        <begin position="291"/>
        <end position="556"/>
    </location>
</feature>
<keyword evidence="2" id="KW-0067">ATP-binding</keyword>
<dbReference type="PANTHER" id="PTHR23070">
    <property type="entry name" value="BCS1 AAA-TYPE ATPASE"/>
    <property type="match status" value="1"/>
</dbReference>
<dbReference type="InterPro" id="IPR003959">
    <property type="entry name" value="ATPase_AAA_core"/>
</dbReference>
<dbReference type="GO" id="GO:0016887">
    <property type="term" value="F:ATP hydrolysis activity"/>
    <property type="evidence" value="ECO:0007669"/>
    <property type="project" value="InterPro"/>
</dbReference>
<feature type="region of interest" description="Disordered" evidence="3">
    <location>
        <begin position="442"/>
        <end position="469"/>
    </location>
</feature>
<comment type="caution">
    <text evidence="5">The sequence shown here is derived from an EMBL/GenBank/DDBJ whole genome shotgun (WGS) entry which is preliminary data.</text>
</comment>
<keyword evidence="6" id="KW-1185">Reference proteome</keyword>
<accession>A0A9W6ZSS7</accession>
<feature type="compositionally biased region" description="Acidic residues" evidence="3">
    <location>
        <begin position="460"/>
        <end position="469"/>
    </location>
</feature>
<dbReference type="Gene3D" id="3.40.50.300">
    <property type="entry name" value="P-loop containing nucleotide triphosphate hydrolases"/>
    <property type="match status" value="2"/>
</dbReference>
<dbReference type="InterPro" id="IPR003960">
    <property type="entry name" value="ATPase_AAA_CS"/>
</dbReference>
<dbReference type="EMBL" id="BRXY01000041">
    <property type="protein sequence ID" value="GMH56707.1"/>
    <property type="molecule type" value="Genomic_DNA"/>
</dbReference>
<dbReference type="InterPro" id="IPR050747">
    <property type="entry name" value="Mitochondrial_chaperone_BCS1"/>
</dbReference>
<dbReference type="InterPro" id="IPR003593">
    <property type="entry name" value="AAA+_ATPase"/>
</dbReference>
<dbReference type="SUPFAM" id="SSF52540">
    <property type="entry name" value="P-loop containing nucleoside triphosphate hydrolases"/>
    <property type="match status" value="1"/>
</dbReference>
<protein>
    <recommendedName>
        <fullName evidence="4">AAA+ ATPase domain-containing protein</fullName>
    </recommendedName>
</protein>
<proteinExistence type="inferred from homology"/>
<evidence type="ECO:0000259" key="4">
    <source>
        <dbReference type="SMART" id="SM00382"/>
    </source>
</evidence>
<organism evidence="5 6">
    <name type="scientific">Triparma strigata</name>
    <dbReference type="NCBI Taxonomy" id="1606541"/>
    <lineage>
        <taxon>Eukaryota</taxon>
        <taxon>Sar</taxon>
        <taxon>Stramenopiles</taxon>
        <taxon>Ochrophyta</taxon>
        <taxon>Bolidophyceae</taxon>
        <taxon>Parmales</taxon>
        <taxon>Triparmaceae</taxon>
        <taxon>Triparma</taxon>
    </lineage>
</organism>